<organism evidence="3">
    <name type="scientific">Salvia splendens</name>
    <name type="common">Scarlet sage</name>
    <dbReference type="NCBI Taxonomy" id="180675"/>
    <lineage>
        <taxon>Eukaryota</taxon>
        <taxon>Viridiplantae</taxon>
        <taxon>Streptophyta</taxon>
        <taxon>Embryophyta</taxon>
        <taxon>Tracheophyta</taxon>
        <taxon>Spermatophyta</taxon>
        <taxon>Magnoliopsida</taxon>
        <taxon>eudicotyledons</taxon>
        <taxon>Gunneridae</taxon>
        <taxon>Pentapetalae</taxon>
        <taxon>asterids</taxon>
        <taxon>lamiids</taxon>
        <taxon>Lamiales</taxon>
        <taxon>Lamiaceae</taxon>
        <taxon>Nepetoideae</taxon>
        <taxon>Mentheae</taxon>
        <taxon>Salviinae</taxon>
        <taxon>Salvia</taxon>
        <taxon>Salvia subgen. Calosphace</taxon>
        <taxon>core Calosphace</taxon>
    </lineage>
</organism>
<dbReference type="CDD" id="cd00118">
    <property type="entry name" value="LysM"/>
    <property type="match status" value="1"/>
</dbReference>
<feature type="domain" description="LysM" evidence="2">
    <location>
        <begin position="51"/>
        <end position="96"/>
    </location>
</feature>
<name>A0A8X8YRG8_SALSN</name>
<dbReference type="SMART" id="SM00257">
    <property type="entry name" value="LysM"/>
    <property type="match status" value="1"/>
</dbReference>
<keyword evidence="4" id="KW-1185">Reference proteome</keyword>
<dbReference type="Gene3D" id="3.10.350.10">
    <property type="entry name" value="LysM domain"/>
    <property type="match status" value="1"/>
</dbReference>
<protein>
    <recommendedName>
        <fullName evidence="2">LysM domain-containing protein</fullName>
    </recommendedName>
</protein>
<gene>
    <name evidence="3" type="ORF">SASPL_100117</name>
</gene>
<keyword evidence="1" id="KW-0472">Membrane</keyword>
<evidence type="ECO:0000313" key="4">
    <source>
        <dbReference type="Proteomes" id="UP000298416"/>
    </source>
</evidence>
<comment type="caution">
    <text evidence="3">The sequence shown here is derived from an EMBL/GenBank/DDBJ whole genome shotgun (WGS) entry which is preliminary data.</text>
</comment>
<reference evidence="3" key="1">
    <citation type="submission" date="2018-01" db="EMBL/GenBank/DDBJ databases">
        <authorList>
            <person name="Mao J.F."/>
        </authorList>
    </citation>
    <scope>NUCLEOTIDE SEQUENCE</scope>
    <source>
        <strain evidence="3">Huo1</strain>
        <tissue evidence="3">Leaf</tissue>
    </source>
</reference>
<sequence>MELKLSQSSLPTPISNPSPLIPKPFALLSQRWKLKIQRIAWKGHFMSKKILVHVVKEGETLTSISKLYGVPVLEIADSNKEIVDVNVVFEGQHLKIPSAASECAQLNFKFNNFSIAYLPHDVRTFPSTALDITLTLCFVCNSEGRPLPNGFLRLGFQIRQWKNQISTMPFHQFPIAKAKAFGSFPVMAAAVAFCIGCIMAVFQIMLAKNSRHKAANKLTHSARWRTALSDLRDPDSLHTESPPDSELLLDDEEQLHLEDSSRDFNELEGDYEKFLSECGMSSYGYWRGGSPQ</sequence>
<dbReference type="Proteomes" id="UP000298416">
    <property type="component" value="Unassembled WGS sequence"/>
</dbReference>
<evidence type="ECO:0000313" key="3">
    <source>
        <dbReference type="EMBL" id="KAG6435247.1"/>
    </source>
</evidence>
<dbReference type="SUPFAM" id="SSF54106">
    <property type="entry name" value="LysM domain"/>
    <property type="match status" value="1"/>
</dbReference>
<dbReference type="AlphaFoldDB" id="A0A8X8YRG8"/>
<keyword evidence="1" id="KW-0812">Transmembrane</keyword>
<reference evidence="3" key="2">
    <citation type="submission" date="2020-08" db="EMBL/GenBank/DDBJ databases">
        <title>Plant Genome Project.</title>
        <authorList>
            <person name="Zhang R.-G."/>
        </authorList>
    </citation>
    <scope>NUCLEOTIDE SEQUENCE</scope>
    <source>
        <strain evidence="3">Huo1</strain>
        <tissue evidence="3">Leaf</tissue>
    </source>
</reference>
<feature type="transmembrane region" description="Helical" evidence="1">
    <location>
        <begin position="184"/>
        <end position="207"/>
    </location>
</feature>
<dbReference type="InterPro" id="IPR036779">
    <property type="entry name" value="LysM_dom_sf"/>
</dbReference>
<dbReference type="PROSITE" id="PS51782">
    <property type="entry name" value="LYSM"/>
    <property type="match status" value="1"/>
</dbReference>
<evidence type="ECO:0000256" key="1">
    <source>
        <dbReference type="SAM" id="Phobius"/>
    </source>
</evidence>
<dbReference type="Pfam" id="PF01476">
    <property type="entry name" value="LysM"/>
    <property type="match status" value="1"/>
</dbReference>
<proteinExistence type="predicted"/>
<dbReference type="EMBL" id="PNBA02000001">
    <property type="protein sequence ID" value="KAG6435247.1"/>
    <property type="molecule type" value="Genomic_DNA"/>
</dbReference>
<keyword evidence="1" id="KW-1133">Transmembrane helix</keyword>
<evidence type="ECO:0000259" key="2">
    <source>
        <dbReference type="PROSITE" id="PS51782"/>
    </source>
</evidence>
<accession>A0A8X8YRG8</accession>
<dbReference type="InterPro" id="IPR018392">
    <property type="entry name" value="LysM"/>
</dbReference>